<feature type="region of interest" description="Disordered" evidence="2">
    <location>
        <begin position="294"/>
        <end position="366"/>
    </location>
</feature>
<sequence length="2151" mass="238752">MSRYPPAAEYRGFRDRSRSPPRFSESHRRGSAAAIFENRPPGPARNATELPRGPRQQFDGPPRQSIGAGPAPGLGSRPGYSSLRDAPPLGTPARPFREREYDRPALIPSPRERSPARGFKDTRDFPPRELEIPRVRRGSRDGPPSAGSGFSDNPPFAPGPPRGGYVRGRGRGDFEFRGGRAGRRHFDDREAFRRERSPPPPRWGREPPRDERDLERRDDRRFDRRDEERRPEWLDREREPERTRREQPPTRLESRRSDESIASGPAPQQASQAIQIDPGRLALLQEAGEDVVRRPYAAQPAASQREVRRDVPETPSYLNGRAENTANRYKQRGSSPPTQAPPVPAFTLSFAPQGPTSSSHNGVSPMKPIAERKVSLVPSGESLVGKAAPSTDTPINALAEAQSEAKARPPAPRAELMEPPPTAPKAPKALEAEMVTGFANRLHGVRSLETIPGPPHLSVPQLARGESLVRPSPPGPRPVSPANSVPSMSTLMQPVSPSTQTFRHGDIAPPTGPRAARVSPAMTHVSPRTTYTSPRSDVGAISGYQGPSKGQTPPPTAPSGPRNRSFSVSPKVTSSAVPTAPRGSRVPPTAPRASAAERPPAPPIRGLDRLGGPPPWAPPTAPRGLQRQPWRRPGQPPYNDKVIPAKRDFAGDERDRQPVPTQPSSGAPTNVDQACVASRKDEREPQAVGSRHPNRARQWDDKMDIDHEQARPANLAAAPDQSATARQSFFGMSEQNRDPEASMSALEEENPSSDEDADPQQGIALFQAKYEREKRALESQLIDLSARKYRATTPLESIARLSCISDRDLQSARESNERSEDRSPTLTEGNLVPPTTHSSGTDEGRDLLTPKGEEDVSAVEVNSSGGESTGHPRIFRRPSSEVISLPYLTKEPHLIHNNVAIEESLQRQEESRSTVLTALEQEMDMEDADEEEAEDEFEVSYKRWRQQCEDLDRQREEQERLERQISVDPAPEMVVPAAPPLNPMTEGSRRLHKYSSEYDVEQVLKQSEETARLEQEKHEREARKNQADMEKEAKIPDQHLEEHYRRSIFINTNRYREPGKLTLVFSYEPQPDTFTENEQQIFIAAFKETPKKWGEIASLLPGRTYKDCIHHYYANKWDGRFRDSRTKKLKASGRRGRGGKAMRGRGAQAMADLAVITEPAEKSESGRPKRAAAPTTFGEREIESKAALVNPSPAKKLGPGARQDGNGDIGPEKPGRRRKGMGEKPGRKAKGSQPLAALAAAPSASPGRSMMQSTLIKEDMARAQSMEEASLLTGFRAEQHTMHPIDKHLYQQEEYHTTMMPMEDIARPKVAGQAPPSRTGPSSYWSVPEQTDFVKYIGYFGTDFAAIANHMGTKTQTMIKNHYSRQVAHGNQPDLERSAREADRRREMGEDVGPPPTPTPIVKRKYDQPQTNAQRSLAPQADAMELDEPTITQRPSQAKHASPPQYQAQPRFSTSAQATPVQVHRVMASPAVTGASPVVPKIQASAPVRPGPHPLGAGLSFMPDSRPESRADMQANTSAKHSQPSIPRSQPHSQNAVPDAYILELQHEQERATRLQQQELFQRESLDMQRQNSFHRGSAHGSPVNPPLHEPMEERKTLLEERAPTPPRDIFGQSPYQRSAFRSDFGSMGSSPALSMLGRPPLQPSPKKKDDLRPGSVPVMPPMQTAVAPSIQTAPTAPPEPKRSNLLSILNDDPPEPPPPKRESLPSMQQRGPSPAQKFAHQPGSAGPTPPAASAVQALRRETFGQPSMPQSHFRRPSLSQQGPSFSSNPSASIKQEAASTASILHAPNSDWAAHVLSRDPQPAPPRQASPFGLEREPRPVFPPRGSILGGLNQPIRAVPSPPPHGTLSHSRTSSVTMQHGQASQSREQRSGLPGHQSLGSLSGLGQTLHPNPYGQQSVPNPFAQAPPSEGRNHAHHSHNNSLSGSLQAMHHGGSLREDAARQQELQAQQAQRQREAEIGWRRDEMRLDGRRMDEMRMDEMRRRDDMIRAERQDEMMRDDMMRRGERNLLFERQQQQQQHFFEQQQRQRQEDEIRDRDRQQQQFMSRGPPPPMQPQAMQPQGFSGGPPFGLDRIRTPSLRDQAARETEAAMRHEAAQRMGGDVLFRDRDHNREREREHAEGMRRHEDAMFRRGTPLQQAPFGHPPPPPRRG</sequence>
<feature type="compositionally biased region" description="Pro residues" evidence="2">
    <location>
        <begin position="2142"/>
        <end position="2151"/>
    </location>
</feature>
<keyword evidence="7" id="KW-1185">Reference proteome</keyword>
<dbReference type="Proteomes" id="UP001274830">
    <property type="component" value="Unassembled WGS sequence"/>
</dbReference>
<dbReference type="EMBL" id="JAUTXT010000024">
    <property type="protein sequence ID" value="KAK3673614.1"/>
    <property type="molecule type" value="Genomic_DNA"/>
</dbReference>
<evidence type="ECO:0000313" key="6">
    <source>
        <dbReference type="EMBL" id="KAK3673614.1"/>
    </source>
</evidence>
<feature type="region of interest" description="Disordered" evidence="2">
    <location>
        <begin position="1125"/>
        <end position="1251"/>
    </location>
</feature>
<feature type="compositionally biased region" description="Basic and acidic residues" evidence="2">
    <location>
        <begin position="643"/>
        <end position="657"/>
    </location>
</feature>
<feature type="compositionally biased region" description="Pro residues" evidence="2">
    <location>
        <begin position="612"/>
        <end position="621"/>
    </location>
</feature>
<reference evidence="6" key="1">
    <citation type="submission" date="2023-07" db="EMBL/GenBank/DDBJ databases">
        <title>Black Yeasts Isolated from many extreme environments.</title>
        <authorList>
            <person name="Coleine C."/>
            <person name="Stajich J.E."/>
            <person name="Selbmann L."/>
        </authorList>
    </citation>
    <scope>NUCLEOTIDE SEQUENCE</scope>
    <source>
        <strain evidence="6">CCFEE 5485</strain>
    </source>
</reference>
<proteinExistence type="predicted"/>
<feature type="compositionally biased region" description="Polar residues" evidence="2">
    <location>
        <begin position="1408"/>
        <end position="1417"/>
    </location>
</feature>
<feature type="domain" description="Myb-like" evidence="3">
    <location>
        <begin position="1074"/>
        <end position="1112"/>
    </location>
</feature>
<dbReference type="InterPro" id="IPR051571">
    <property type="entry name" value="N-CoR_corepressor"/>
</dbReference>
<feature type="compositionally biased region" description="Polar residues" evidence="2">
    <location>
        <begin position="526"/>
        <end position="535"/>
    </location>
</feature>
<feature type="compositionally biased region" description="Low complexity" evidence="2">
    <location>
        <begin position="1943"/>
        <end position="1952"/>
    </location>
</feature>
<feature type="region of interest" description="Disordered" evidence="2">
    <location>
        <begin position="400"/>
        <end position="426"/>
    </location>
</feature>
<feature type="compositionally biased region" description="Polar residues" evidence="2">
    <location>
        <begin position="1514"/>
        <end position="1536"/>
    </location>
</feature>
<dbReference type="Pfam" id="PF00249">
    <property type="entry name" value="Myb_DNA-binding"/>
    <property type="match status" value="2"/>
</dbReference>
<dbReference type="PANTHER" id="PTHR13992">
    <property type="entry name" value="NUCLEAR RECEPTOR CO-REPRESSOR RELATED NCOR"/>
    <property type="match status" value="1"/>
</dbReference>
<keyword evidence="1" id="KW-0175">Coiled coil</keyword>
<dbReference type="InterPro" id="IPR001005">
    <property type="entry name" value="SANT/Myb"/>
</dbReference>
<feature type="compositionally biased region" description="Basic and acidic residues" evidence="2">
    <location>
        <begin position="110"/>
        <end position="140"/>
    </location>
</feature>
<evidence type="ECO:0000259" key="3">
    <source>
        <dbReference type="PROSITE" id="PS50090"/>
    </source>
</evidence>
<feature type="compositionally biased region" description="Low complexity" evidence="2">
    <location>
        <begin position="2015"/>
        <end position="2025"/>
    </location>
</feature>
<accession>A0AAE1C034</accession>
<evidence type="ECO:0008006" key="8">
    <source>
        <dbReference type="Google" id="ProtNLM"/>
    </source>
</evidence>
<feature type="region of interest" description="Disordered" evidence="2">
    <location>
        <begin position="800"/>
        <end position="877"/>
    </location>
</feature>
<feature type="compositionally biased region" description="Polar residues" evidence="2">
    <location>
        <begin position="322"/>
        <end position="337"/>
    </location>
</feature>
<feature type="compositionally biased region" description="Basic and acidic residues" evidence="2">
    <location>
        <begin position="170"/>
        <end position="259"/>
    </location>
</feature>
<dbReference type="InterPro" id="IPR017884">
    <property type="entry name" value="SANT_dom"/>
</dbReference>
<comment type="caution">
    <text evidence="6">The sequence shown here is derived from an EMBL/GenBank/DDBJ whole genome shotgun (WGS) entry which is preliminary data.</text>
</comment>
<feature type="compositionally biased region" description="Polar residues" evidence="2">
    <location>
        <begin position="1848"/>
        <end position="1866"/>
    </location>
</feature>
<feature type="compositionally biased region" description="Basic and acidic residues" evidence="2">
    <location>
        <begin position="805"/>
        <end position="823"/>
    </location>
</feature>
<feature type="compositionally biased region" description="Polar residues" evidence="2">
    <location>
        <begin position="824"/>
        <end position="839"/>
    </location>
</feature>
<feature type="compositionally biased region" description="Acidic residues" evidence="2">
    <location>
        <begin position="746"/>
        <end position="758"/>
    </location>
</feature>
<feature type="compositionally biased region" description="Low complexity" evidence="2">
    <location>
        <begin position="1234"/>
        <end position="1246"/>
    </location>
</feature>
<dbReference type="PROSITE" id="PS51293">
    <property type="entry name" value="SANT"/>
    <property type="match status" value="1"/>
</dbReference>
<dbReference type="SUPFAM" id="SSF46689">
    <property type="entry name" value="Homeodomain-like"/>
    <property type="match status" value="2"/>
</dbReference>
<organism evidence="6 7">
    <name type="scientific">Recurvomyces mirabilis</name>
    <dbReference type="NCBI Taxonomy" id="574656"/>
    <lineage>
        <taxon>Eukaryota</taxon>
        <taxon>Fungi</taxon>
        <taxon>Dikarya</taxon>
        <taxon>Ascomycota</taxon>
        <taxon>Pezizomycotina</taxon>
        <taxon>Dothideomycetes</taxon>
        <taxon>Dothideomycetidae</taxon>
        <taxon>Mycosphaerellales</taxon>
        <taxon>Teratosphaeriaceae</taxon>
        <taxon>Recurvomyces</taxon>
    </lineage>
</organism>
<feature type="compositionally biased region" description="Basic and acidic residues" evidence="2">
    <location>
        <begin position="1374"/>
        <end position="1389"/>
    </location>
</feature>
<evidence type="ECO:0000259" key="5">
    <source>
        <dbReference type="PROSITE" id="PS51294"/>
    </source>
</evidence>
<evidence type="ECO:0000256" key="2">
    <source>
        <dbReference type="SAM" id="MobiDB-lite"/>
    </source>
</evidence>
<feature type="compositionally biased region" description="Low complexity" evidence="2">
    <location>
        <begin position="1723"/>
        <end position="1735"/>
    </location>
</feature>
<dbReference type="Gene3D" id="1.20.58.1880">
    <property type="match status" value="1"/>
</dbReference>
<feature type="compositionally biased region" description="Low complexity" evidence="2">
    <location>
        <begin position="622"/>
        <end position="633"/>
    </location>
</feature>
<feature type="domain" description="HTH myb-type" evidence="5">
    <location>
        <begin position="1073"/>
        <end position="1120"/>
    </location>
</feature>
<feature type="compositionally biased region" description="Polar residues" evidence="2">
    <location>
        <begin position="1444"/>
        <end position="1460"/>
    </location>
</feature>
<feature type="compositionally biased region" description="Polar residues" evidence="2">
    <location>
        <begin position="482"/>
        <end position="502"/>
    </location>
</feature>
<feature type="region of interest" description="Disordered" evidence="2">
    <location>
        <begin position="1365"/>
        <end position="1461"/>
    </location>
</feature>
<feature type="compositionally biased region" description="Low complexity" evidence="2">
    <location>
        <begin position="1871"/>
        <end position="1890"/>
    </location>
</feature>
<feature type="compositionally biased region" description="Basic and acidic residues" evidence="2">
    <location>
        <begin position="2082"/>
        <end position="2096"/>
    </location>
</feature>
<dbReference type="PANTHER" id="PTHR13992:SF39">
    <property type="entry name" value="SMRTER, ISOFORM G"/>
    <property type="match status" value="1"/>
</dbReference>
<feature type="compositionally biased region" description="Low complexity" evidence="2">
    <location>
        <begin position="260"/>
        <end position="277"/>
    </location>
</feature>
<feature type="domain" description="SANT" evidence="4">
    <location>
        <begin position="1069"/>
        <end position="1120"/>
    </location>
</feature>
<feature type="compositionally biased region" description="Basic and acidic residues" evidence="2">
    <location>
        <begin position="1210"/>
        <end position="1226"/>
    </location>
</feature>
<dbReference type="GO" id="GO:0034967">
    <property type="term" value="C:Set3 complex"/>
    <property type="evidence" value="ECO:0007669"/>
    <property type="project" value="TreeGrafter"/>
</dbReference>
<feature type="compositionally biased region" description="Basic residues" evidence="2">
    <location>
        <begin position="1127"/>
        <end position="1143"/>
    </location>
</feature>
<dbReference type="GO" id="GO:0006357">
    <property type="term" value="P:regulation of transcription by RNA polymerase II"/>
    <property type="evidence" value="ECO:0007669"/>
    <property type="project" value="TreeGrafter"/>
</dbReference>
<feature type="compositionally biased region" description="Basic and acidic residues" evidence="2">
    <location>
        <begin position="840"/>
        <end position="854"/>
    </location>
</feature>
<feature type="compositionally biased region" description="Basic and acidic residues" evidence="2">
    <location>
        <begin position="697"/>
        <end position="710"/>
    </location>
</feature>
<feature type="compositionally biased region" description="Polar residues" evidence="2">
    <location>
        <begin position="562"/>
        <end position="577"/>
    </location>
</feature>
<name>A0AAE1C034_9PEZI</name>
<evidence type="ECO:0000313" key="7">
    <source>
        <dbReference type="Proteomes" id="UP001274830"/>
    </source>
</evidence>
<feature type="compositionally biased region" description="Basic and acidic residues" evidence="2">
    <location>
        <begin position="11"/>
        <end position="28"/>
    </location>
</feature>
<dbReference type="CDD" id="cd00167">
    <property type="entry name" value="SANT"/>
    <property type="match status" value="2"/>
</dbReference>
<feature type="region of interest" description="Disordered" evidence="2">
    <location>
        <begin position="1483"/>
        <end position="1958"/>
    </location>
</feature>
<evidence type="ECO:0000259" key="4">
    <source>
        <dbReference type="PROSITE" id="PS51293"/>
    </source>
</evidence>
<dbReference type="PROSITE" id="PS51294">
    <property type="entry name" value="HTH_MYB"/>
    <property type="match status" value="1"/>
</dbReference>
<feature type="region of interest" description="Disordered" evidence="2">
    <location>
        <begin position="1"/>
        <end position="277"/>
    </location>
</feature>
<feature type="compositionally biased region" description="Polar residues" evidence="2">
    <location>
        <begin position="662"/>
        <end position="672"/>
    </location>
</feature>
<dbReference type="InterPro" id="IPR009057">
    <property type="entry name" value="Homeodomain-like_sf"/>
</dbReference>
<feature type="region of interest" description="Disordered" evidence="2">
    <location>
        <begin position="2015"/>
        <end position="2151"/>
    </location>
</feature>
<protein>
    <recommendedName>
        <fullName evidence="8">SANT domain-containing protein</fullName>
    </recommendedName>
</protein>
<dbReference type="SMART" id="SM00717">
    <property type="entry name" value="SANT"/>
    <property type="match status" value="2"/>
</dbReference>
<feature type="compositionally biased region" description="Polar residues" evidence="2">
    <location>
        <begin position="1758"/>
        <end position="1783"/>
    </location>
</feature>
<dbReference type="InterPro" id="IPR017930">
    <property type="entry name" value="Myb_dom"/>
</dbReference>
<gene>
    <name evidence="6" type="ORF">LTR78_006519</name>
</gene>
<feature type="region of interest" description="Disordered" evidence="2">
    <location>
        <begin position="466"/>
        <end position="765"/>
    </location>
</feature>
<evidence type="ECO:0000256" key="1">
    <source>
        <dbReference type="SAM" id="Coils"/>
    </source>
</evidence>
<dbReference type="PROSITE" id="PS50090">
    <property type="entry name" value="MYB_LIKE"/>
    <property type="match status" value="1"/>
</dbReference>
<feature type="region of interest" description="Disordered" evidence="2">
    <location>
        <begin position="1010"/>
        <end position="1031"/>
    </location>
</feature>
<feature type="compositionally biased region" description="Basic and acidic residues" evidence="2">
    <location>
        <begin position="2026"/>
        <end position="2040"/>
    </location>
</feature>
<feature type="coiled-coil region" evidence="1">
    <location>
        <begin position="916"/>
        <end position="961"/>
    </location>
</feature>
<feature type="compositionally biased region" description="Basic and acidic residues" evidence="2">
    <location>
        <begin position="2104"/>
        <end position="2130"/>
    </location>
</feature>
<dbReference type="Gene3D" id="1.10.10.60">
    <property type="entry name" value="Homeodomain-like"/>
    <property type="match status" value="1"/>
</dbReference>
<feature type="compositionally biased region" description="Basic and acidic residues" evidence="2">
    <location>
        <begin position="1590"/>
        <end position="1603"/>
    </location>
</feature>